<accession>A0A2V3IV23</accession>
<reference evidence="2 3" key="1">
    <citation type="journal article" date="2018" name="Mol. Biol. Evol.">
        <title>Analysis of the draft genome of the red seaweed Gracilariopsis chorda provides insights into genome size evolution in Rhodophyta.</title>
        <authorList>
            <person name="Lee J."/>
            <person name="Yang E.C."/>
            <person name="Graf L."/>
            <person name="Yang J.H."/>
            <person name="Qiu H."/>
            <person name="Zel Zion U."/>
            <person name="Chan C.X."/>
            <person name="Stephens T.G."/>
            <person name="Weber A.P.M."/>
            <person name="Boo G.H."/>
            <person name="Boo S.M."/>
            <person name="Kim K.M."/>
            <person name="Shin Y."/>
            <person name="Jung M."/>
            <person name="Lee S.J."/>
            <person name="Yim H.S."/>
            <person name="Lee J.H."/>
            <person name="Bhattacharya D."/>
            <person name="Yoon H.S."/>
        </authorList>
    </citation>
    <scope>NUCLEOTIDE SEQUENCE [LARGE SCALE GENOMIC DNA]</scope>
    <source>
        <strain evidence="2 3">SKKU-2015</strain>
        <tissue evidence="2">Whole body</tissue>
    </source>
</reference>
<dbReference type="GO" id="GO:0016758">
    <property type="term" value="F:hexosyltransferase activity"/>
    <property type="evidence" value="ECO:0007669"/>
    <property type="project" value="UniProtKB-ARBA"/>
</dbReference>
<dbReference type="PANTHER" id="PTHR22916:SF3">
    <property type="entry name" value="UDP-GLCNAC:BETAGAL BETA-1,3-N-ACETYLGLUCOSAMINYLTRANSFERASE-LIKE PROTEIN 1"/>
    <property type="match status" value="1"/>
</dbReference>
<feature type="domain" description="Glycosyltransferase 2-like" evidence="1">
    <location>
        <begin position="18"/>
        <end position="130"/>
    </location>
</feature>
<dbReference type="InterPro" id="IPR029044">
    <property type="entry name" value="Nucleotide-diphossugar_trans"/>
</dbReference>
<dbReference type="OrthoDB" id="4959at2759"/>
<dbReference type="AlphaFoldDB" id="A0A2V3IV23"/>
<dbReference type="Gene3D" id="3.90.550.10">
    <property type="entry name" value="Spore Coat Polysaccharide Biosynthesis Protein SpsA, Chain A"/>
    <property type="match status" value="1"/>
</dbReference>
<dbReference type="Proteomes" id="UP000247409">
    <property type="component" value="Unassembled WGS sequence"/>
</dbReference>
<dbReference type="CDD" id="cd00761">
    <property type="entry name" value="Glyco_tranf_GTA_type"/>
    <property type="match status" value="1"/>
</dbReference>
<dbReference type="InterPro" id="IPR001173">
    <property type="entry name" value="Glyco_trans_2-like"/>
</dbReference>
<comment type="caution">
    <text evidence="2">The sequence shown here is derived from an EMBL/GenBank/DDBJ whole genome shotgun (WGS) entry which is preliminary data.</text>
</comment>
<keyword evidence="3" id="KW-1185">Reference proteome</keyword>
<dbReference type="Pfam" id="PF00535">
    <property type="entry name" value="Glycos_transf_2"/>
    <property type="match status" value="1"/>
</dbReference>
<keyword evidence="2" id="KW-0808">Transferase</keyword>
<dbReference type="STRING" id="448386.A0A2V3IV23"/>
<protein>
    <submittedName>
        <fullName evidence="2">UDP-GlcNAc:betaGal beta-1,3-N-acetylglucosaminyltransferase-like protein 1</fullName>
    </submittedName>
</protein>
<dbReference type="EMBL" id="NBIV01000049">
    <property type="protein sequence ID" value="PXF45943.1"/>
    <property type="molecule type" value="Genomic_DNA"/>
</dbReference>
<gene>
    <name evidence="2" type="ORF">BWQ96_04304</name>
</gene>
<keyword evidence="2" id="KW-0328">Glycosyltransferase</keyword>
<proteinExistence type="predicted"/>
<evidence type="ECO:0000313" key="2">
    <source>
        <dbReference type="EMBL" id="PXF45943.1"/>
    </source>
</evidence>
<dbReference type="SUPFAM" id="SSF53448">
    <property type="entry name" value="Nucleotide-diphospho-sugar transferases"/>
    <property type="match status" value="1"/>
</dbReference>
<evidence type="ECO:0000259" key="1">
    <source>
        <dbReference type="Pfam" id="PF00535"/>
    </source>
</evidence>
<dbReference type="PANTHER" id="PTHR22916">
    <property type="entry name" value="GLYCOSYLTRANSFERASE"/>
    <property type="match status" value="1"/>
</dbReference>
<name>A0A2V3IV23_9FLOR</name>
<sequence>MEKSQNDSAQHSHQFLCSIITPVYNGAAYLKECLNSILLQQNVDLRRVQLVIYDDSSTDGSYQVAHQVLQELRSCLGHVELFRGETGPLGVGSARNVACARASSAILVFLDADDVMRPLRLSRTLQAFDSVEDSF</sequence>
<organism evidence="2 3">
    <name type="scientific">Gracilariopsis chorda</name>
    <dbReference type="NCBI Taxonomy" id="448386"/>
    <lineage>
        <taxon>Eukaryota</taxon>
        <taxon>Rhodophyta</taxon>
        <taxon>Florideophyceae</taxon>
        <taxon>Rhodymeniophycidae</taxon>
        <taxon>Gracilariales</taxon>
        <taxon>Gracilariaceae</taxon>
        <taxon>Gracilariopsis</taxon>
    </lineage>
</organism>
<evidence type="ECO:0000313" key="3">
    <source>
        <dbReference type="Proteomes" id="UP000247409"/>
    </source>
</evidence>